<organism evidence="5 6">
    <name type="scientific">Acinetobacter venetianus</name>
    <dbReference type="NCBI Taxonomy" id="52133"/>
    <lineage>
        <taxon>Bacteria</taxon>
        <taxon>Pseudomonadati</taxon>
        <taxon>Pseudomonadota</taxon>
        <taxon>Gammaproteobacteria</taxon>
        <taxon>Moraxellales</taxon>
        <taxon>Moraxellaceae</taxon>
        <taxon>Acinetobacter</taxon>
    </lineage>
</organism>
<evidence type="ECO:0000256" key="4">
    <source>
        <dbReference type="ARBA" id="ARBA00023172"/>
    </source>
</evidence>
<dbReference type="RefSeq" id="WP_061524825.1">
    <property type="nucleotide sequence ID" value="NZ_JRHX01000058.1"/>
</dbReference>
<evidence type="ECO:0000313" key="5">
    <source>
        <dbReference type="EMBL" id="KXZ70273.1"/>
    </source>
</evidence>
<evidence type="ECO:0000256" key="3">
    <source>
        <dbReference type="ARBA" id="ARBA00023125"/>
    </source>
</evidence>
<dbReference type="Proteomes" id="UP000075544">
    <property type="component" value="Unassembled WGS sequence"/>
</dbReference>
<keyword evidence="4" id="KW-0233">DNA recombination</keyword>
<comment type="caution">
    <text evidence="5">The sequence shown here is derived from an EMBL/GenBank/DDBJ whole genome shotgun (WGS) entry which is preliminary data.</text>
</comment>
<keyword evidence="2" id="KW-0229">DNA integration</keyword>
<evidence type="ECO:0000313" key="6">
    <source>
        <dbReference type="Proteomes" id="UP000075544"/>
    </source>
</evidence>
<dbReference type="PANTHER" id="PTHR30349:SF41">
    <property type="entry name" value="INTEGRASE_RECOMBINASE PROTEIN MJ0367-RELATED"/>
    <property type="match status" value="1"/>
</dbReference>
<keyword evidence="3" id="KW-0238">DNA-binding</keyword>
<dbReference type="PATRIC" id="fig|52133.19.peg.1926"/>
<name>A0A150HUS3_9GAMM</name>
<sequence>MNNKKARTIVLPSFSLTETCNEEEDGAIKVVIPQTIVTNSQTYFTRNFGMGSRSVLDSNAYKYNFFPIVLCNDGSPWKEANLFILSKLEGSINPTMTTFQSIAADLADYRSYLDQEEIDPFNFPNRKLLRPTYRYRNFNVLKVQAGELSLNTAKRRVGVVISFYNWIINESIAEIENSPWTEKNGHISIKNRHGAIVCNKLKSTDLSIRTPKSENPYSETIQDSGELRPLKHSEQVALFEALGELNNIEMTLIHLIAFYTGARIQTILTLKTSMFQKPIDSNTKEVRLKIGPSTGVDTKNDKLMTIFFPIQLYEKIRIYTLCNRSHNRKIIAKDKHSDYLFLTNRGTPYYDSKEEISNFNQDNTKRRANNGQGVRQFIANKLTPLVRSKANFKDFHYKFHDIRATYGLNLTEAQINLVKKGQSNLHKAREFVRSRMGHTSASTTDLYLQYHDNLKLIRKAQFDYEEHITYLLEKLLEKENELY</sequence>
<evidence type="ECO:0000256" key="1">
    <source>
        <dbReference type="ARBA" id="ARBA00008857"/>
    </source>
</evidence>
<comment type="similarity">
    <text evidence="1">Belongs to the 'phage' integrase family.</text>
</comment>
<dbReference type="AlphaFoldDB" id="A0A150HUS3"/>
<gene>
    <name evidence="5" type="ORF">AVENLUH13518_01897</name>
</gene>
<reference evidence="5 6" key="1">
    <citation type="journal article" date="2016" name="Sci. Rep.">
        <title>Genomic and phenotypic characterization of the species Acinetobacter venetianus.</title>
        <authorList>
            <person name="Fondi M."/>
            <person name="Maida I."/>
            <person name="Perrin E."/>
            <person name="Orlandini V."/>
            <person name="La Torre L."/>
            <person name="Bosi E."/>
            <person name="Negroni A."/>
            <person name="Zanaroli G."/>
            <person name="Fava F."/>
            <person name="Decorosi F."/>
            <person name="Giovannetti L."/>
            <person name="Viti C."/>
            <person name="Vaneechoutte M."/>
            <person name="Dijkshoorn L."/>
            <person name="Fani R."/>
        </authorList>
    </citation>
    <scope>NUCLEOTIDE SEQUENCE [LARGE SCALE GENOMIC DNA]</scope>
    <source>
        <strain evidence="5 6">LUH13518</strain>
    </source>
</reference>
<dbReference type="InterPro" id="IPR011010">
    <property type="entry name" value="DNA_brk_join_enz"/>
</dbReference>
<dbReference type="GO" id="GO:0003677">
    <property type="term" value="F:DNA binding"/>
    <property type="evidence" value="ECO:0007669"/>
    <property type="project" value="UniProtKB-KW"/>
</dbReference>
<dbReference type="GO" id="GO:0006310">
    <property type="term" value="P:DNA recombination"/>
    <property type="evidence" value="ECO:0007669"/>
    <property type="project" value="UniProtKB-KW"/>
</dbReference>
<dbReference type="GO" id="GO:0015074">
    <property type="term" value="P:DNA integration"/>
    <property type="evidence" value="ECO:0007669"/>
    <property type="project" value="UniProtKB-KW"/>
</dbReference>
<evidence type="ECO:0000256" key="2">
    <source>
        <dbReference type="ARBA" id="ARBA00022908"/>
    </source>
</evidence>
<dbReference type="EMBL" id="JRHX01000058">
    <property type="protein sequence ID" value="KXZ70273.1"/>
    <property type="molecule type" value="Genomic_DNA"/>
</dbReference>
<dbReference type="Gene3D" id="1.10.443.10">
    <property type="entry name" value="Intergrase catalytic core"/>
    <property type="match status" value="1"/>
</dbReference>
<dbReference type="SUPFAM" id="SSF56349">
    <property type="entry name" value="DNA breaking-rejoining enzymes"/>
    <property type="match status" value="1"/>
</dbReference>
<dbReference type="PANTHER" id="PTHR30349">
    <property type="entry name" value="PHAGE INTEGRASE-RELATED"/>
    <property type="match status" value="1"/>
</dbReference>
<accession>A0A150HUS3</accession>
<dbReference type="InterPro" id="IPR013762">
    <property type="entry name" value="Integrase-like_cat_sf"/>
</dbReference>
<protein>
    <submittedName>
        <fullName evidence="5">Phage integrase family protein</fullName>
    </submittedName>
</protein>
<dbReference type="InterPro" id="IPR050090">
    <property type="entry name" value="Tyrosine_recombinase_XerCD"/>
</dbReference>
<proteinExistence type="inferred from homology"/>